<evidence type="ECO:0000313" key="3">
    <source>
        <dbReference type="EMBL" id="KAL3388176.1"/>
    </source>
</evidence>
<keyword evidence="2" id="KW-0472">Membrane</keyword>
<proteinExistence type="predicted"/>
<keyword evidence="2" id="KW-0812">Transmembrane</keyword>
<feature type="compositionally biased region" description="Basic and acidic residues" evidence="1">
    <location>
        <begin position="277"/>
        <end position="291"/>
    </location>
</feature>
<protein>
    <submittedName>
        <fullName evidence="3">Uncharacterized protein</fullName>
    </submittedName>
</protein>
<evidence type="ECO:0000313" key="4">
    <source>
        <dbReference type="Proteomes" id="UP001627154"/>
    </source>
</evidence>
<comment type="caution">
    <text evidence="3">The sequence shown here is derived from an EMBL/GenBank/DDBJ whole genome shotgun (WGS) entry which is preliminary data.</text>
</comment>
<dbReference type="EMBL" id="JBJJXI010000136">
    <property type="protein sequence ID" value="KAL3388176.1"/>
    <property type="molecule type" value="Genomic_DNA"/>
</dbReference>
<evidence type="ECO:0000256" key="2">
    <source>
        <dbReference type="SAM" id="Phobius"/>
    </source>
</evidence>
<feature type="compositionally biased region" description="Polar residues" evidence="1">
    <location>
        <begin position="257"/>
        <end position="276"/>
    </location>
</feature>
<reference evidence="3 4" key="1">
    <citation type="journal article" date="2024" name="bioRxiv">
        <title>A reference genome for Trichogramma kaykai: A tiny desert-dwelling parasitoid wasp with competing sex-ratio distorters.</title>
        <authorList>
            <person name="Culotta J."/>
            <person name="Lindsey A.R."/>
        </authorList>
    </citation>
    <scope>NUCLEOTIDE SEQUENCE [LARGE SCALE GENOMIC DNA]</scope>
    <source>
        <strain evidence="3 4">KSX58</strain>
    </source>
</reference>
<feature type="compositionally biased region" description="Polar residues" evidence="1">
    <location>
        <begin position="331"/>
        <end position="343"/>
    </location>
</feature>
<dbReference type="Proteomes" id="UP001627154">
    <property type="component" value="Unassembled WGS sequence"/>
</dbReference>
<feature type="region of interest" description="Disordered" evidence="1">
    <location>
        <begin position="215"/>
        <end position="234"/>
    </location>
</feature>
<evidence type="ECO:0000256" key="1">
    <source>
        <dbReference type="SAM" id="MobiDB-lite"/>
    </source>
</evidence>
<keyword evidence="4" id="KW-1185">Reference proteome</keyword>
<feature type="region of interest" description="Disordered" evidence="1">
    <location>
        <begin position="241"/>
        <end position="381"/>
    </location>
</feature>
<accession>A0ABD2W5J8</accession>
<sequence length="474" mass="53890">MTSTEKNHELRLEKMILFSLLFTTLLYSVSTAAVDTQVKNGITTLMDHTYHCATVKFVLDSVTLSSCKNLTLPVNLENKTELMCILMFDITEKTCIYNSQLKLEQISNEIKVPETGQIFDQSIKKLEPSESKFEEFLEDFCKNAENNLNQLNSLGVETNHSIAPIMQNIKSKLSSEIKCAFFCVKSPKTIEPICLLLKWAGNLLKDQKPIDQIIHQEESTSSPQNVENDKKNENDTKMKAQNTEKVSTKSADFVSQPKVQQVQVEKTLENPTQAINKDSEKTEDTNDKMAEKVIPLQDTKKIDIITGQSSTDTNSKQIDDSPNAAEDQNPDNDINSLENHQAKNGNENDEDTNEQDDMDEKEDLDKASQSQGRGNSQVDLRKFRDSAMEDIIQRQEEESHYFAYFTTISLICFILYIGYHNKQKLFAMVLEGRRSRRGRGSRRRPSTANYRKLDSNLEEAVTSQCNSNATNIIY</sequence>
<dbReference type="InterPro" id="IPR037645">
    <property type="entry name" value="KCT2"/>
</dbReference>
<keyword evidence="2" id="KW-1133">Transmembrane helix</keyword>
<dbReference type="AlphaFoldDB" id="A0ABD2W5J8"/>
<feature type="compositionally biased region" description="Polar residues" evidence="1">
    <location>
        <begin position="241"/>
        <end position="250"/>
    </location>
</feature>
<gene>
    <name evidence="3" type="ORF">TKK_017207</name>
</gene>
<dbReference type="PANTHER" id="PTHR16502:SF0">
    <property type="entry name" value="KERATINOCYTE-ASSOCIATED TRANSMEMBRANE PROTEIN 2"/>
    <property type="match status" value="1"/>
</dbReference>
<organism evidence="3 4">
    <name type="scientific">Trichogramma kaykai</name>
    <dbReference type="NCBI Taxonomy" id="54128"/>
    <lineage>
        <taxon>Eukaryota</taxon>
        <taxon>Metazoa</taxon>
        <taxon>Ecdysozoa</taxon>
        <taxon>Arthropoda</taxon>
        <taxon>Hexapoda</taxon>
        <taxon>Insecta</taxon>
        <taxon>Pterygota</taxon>
        <taxon>Neoptera</taxon>
        <taxon>Endopterygota</taxon>
        <taxon>Hymenoptera</taxon>
        <taxon>Apocrita</taxon>
        <taxon>Proctotrupomorpha</taxon>
        <taxon>Chalcidoidea</taxon>
        <taxon>Trichogrammatidae</taxon>
        <taxon>Trichogramma</taxon>
    </lineage>
</organism>
<feature type="compositionally biased region" description="Acidic residues" evidence="1">
    <location>
        <begin position="347"/>
        <end position="362"/>
    </location>
</feature>
<feature type="transmembrane region" description="Helical" evidence="2">
    <location>
        <begin position="401"/>
        <end position="419"/>
    </location>
</feature>
<name>A0ABD2W5J8_9HYME</name>
<dbReference type="PANTHER" id="PTHR16502">
    <property type="entry name" value="KERATINOCYTE-ASSOCIATED TRANSMEMBRANE PROTEIN 2"/>
    <property type="match status" value="1"/>
</dbReference>
<feature type="compositionally biased region" description="Polar residues" evidence="1">
    <location>
        <begin position="367"/>
        <end position="378"/>
    </location>
</feature>
<feature type="compositionally biased region" description="Polar residues" evidence="1">
    <location>
        <begin position="306"/>
        <end position="316"/>
    </location>
</feature>
<dbReference type="Pfam" id="PF17818">
    <property type="entry name" value="KCT2"/>
    <property type="match status" value="1"/>
</dbReference>